<dbReference type="AlphaFoldDB" id="A0A507CAD5"/>
<keyword evidence="3" id="KW-0963">Cytoplasm</keyword>
<evidence type="ECO:0008006" key="13">
    <source>
        <dbReference type="Google" id="ProtNLM"/>
    </source>
</evidence>
<comment type="caution">
    <text evidence="11">The sequence shown here is derived from an EMBL/GenBank/DDBJ whole genome shotgun (WGS) entry which is preliminary data.</text>
</comment>
<dbReference type="InterPro" id="IPR008805">
    <property type="entry name" value="RIB43A"/>
</dbReference>
<evidence type="ECO:0000313" key="12">
    <source>
        <dbReference type="Proteomes" id="UP000319731"/>
    </source>
</evidence>
<feature type="coiled-coil region" evidence="10">
    <location>
        <begin position="277"/>
        <end position="304"/>
    </location>
</feature>
<evidence type="ECO:0000256" key="9">
    <source>
        <dbReference type="ARBA" id="ARBA00046435"/>
    </source>
</evidence>
<protein>
    <recommendedName>
        <fullName evidence="13">RIB43A-like with coiled-coils protein 2</fullName>
    </recommendedName>
</protein>
<accession>A0A507CAD5</accession>
<evidence type="ECO:0000256" key="8">
    <source>
        <dbReference type="ARBA" id="ARBA00023273"/>
    </source>
</evidence>
<dbReference type="EMBL" id="QEAO01000005">
    <property type="protein sequence ID" value="TPX36129.1"/>
    <property type="molecule type" value="Genomic_DNA"/>
</dbReference>
<evidence type="ECO:0000256" key="2">
    <source>
        <dbReference type="ARBA" id="ARBA00006875"/>
    </source>
</evidence>
<keyword evidence="4" id="KW-0282">Flagellum</keyword>
<proteinExistence type="inferred from homology"/>
<dbReference type="STRING" id="1806994.A0A507CAD5"/>
<comment type="subunit">
    <text evidence="9">Microtubule inner protein component of sperm flagellar doublet microtubules.</text>
</comment>
<evidence type="ECO:0000256" key="4">
    <source>
        <dbReference type="ARBA" id="ARBA00022846"/>
    </source>
</evidence>
<name>A0A507CAD5_9FUNG</name>
<evidence type="ECO:0000256" key="6">
    <source>
        <dbReference type="ARBA" id="ARBA00023069"/>
    </source>
</evidence>
<dbReference type="OrthoDB" id="429119at2759"/>
<dbReference type="PANTHER" id="PTHR14517">
    <property type="entry name" value="RIB43A-RELATED"/>
    <property type="match status" value="1"/>
</dbReference>
<comment type="similarity">
    <text evidence="2">Belongs to the RIB43A family.</text>
</comment>
<keyword evidence="7" id="KW-0206">Cytoskeleton</keyword>
<sequence length="379" mass="45179">MYKVEILPSDIKEQAVIERRRRAEEERKNRIFAPKTRQLGIDVDAIAQQVQEKKRVGDMERQRVAAFDRAAKETAQILEALEGEIQNQRRINQRSLVQFHATNQRPEMRREYDLNDPQSLRKDRPARIADNDPRLGASSLQKFEGEDLTAQLRFKEQKQQMKTWVAQQAWERREKERIEREERQQYESFQADVVKRTEALQKAAEDIRAQRAKWDRLENERLANEKRLREMTDKTRDLELNTKEIEGWMNGEFLTERPEVFKIGGGHQLRVDVFKGITETQKRAILATQERQRQENQMRREMERRHEEVWASQQAANLRAAQLLEEERERQHKDVAKRVRNDNEVKAVEDHARQTHLNKVVYTNPPQEGYFSQFNTTSR</sequence>
<keyword evidence="5 10" id="KW-0175">Coiled coil</keyword>
<evidence type="ECO:0000256" key="1">
    <source>
        <dbReference type="ARBA" id="ARBA00004611"/>
    </source>
</evidence>
<evidence type="ECO:0000313" key="11">
    <source>
        <dbReference type="EMBL" id="TPX36129.1"/>
    </source>
</evidence>
<evidence type="ECO:0000256" key="7">
    <source>
        <dbReference type="ARBA" id="ARBA00023212"/>
    </source>
</evidence>
<dbReference type="Pfam" id="PF05914">
    <property type="entry name" value="RIB43A"/>
    <property type="match status" value="1"/>
</dbReference>
<dbReference type="RefSeq" id="XP_031026442.1">
    <property type="nucleotide sequence ID" value="XM_031167400.1"/>
</dbReference>
<evidence type="ECO:0000256" key="5">
    <source>
        <dbReference type="ARBA" id="ARBA00023054"/>
    </source>
</evidence>
<keyword evidence="8" id="KW-0966">Cell projection</keyword>
<keyword evidence="6" id="KW-0969">Cilium</keyword>
<keyword evidence="12" id="KW-1185">Reference proteome</keyword>
<comment type="subcellular location">
    <subcellularLocation>
        <location evidence="1">Cytoplasm</location>
        <location evidence="1">Cytoskeleton</location>
        <location evidence="1">Flagellum axoneme</location>
    </subcellularLocation>
</comment>
<reference evidence="11 12" key="1">
    <citation type="journal article" date="2019" name="Sci. Rep.">
        <title>Comparative genomics of chytrid fungi reveal insights into the obligate biotrophic and pathogenic lifestyle of Synchytrium endobioticum.</title>
        <authorList>
            <person name="van de Vossenberg B.T.L.H."/>
            <person name="Warris S."/>
            <person name="Nguyen H.D.T."/>
            <person name="van Gent-Pelzer M.P.E."/>
            <person name="Joly D.L."/>
            <person name="van de Geest H.C."/>
            <person name="Bonants P.J.M."/>
            <person name="Smith D.S."/>
            <person name="Levesque C.A."/>
            <person name="van der Lee T.A.J."/>
        </authorList>
    </citation>
    <scope>NUCLEOTIDE SEQUENCE [LARGE SCALE GENOMIC DNA]</scope>
    <source>
        <strain evidence="11 12">JEL517</strain>
    </source>
</reference>
<dbReference type="Proteomes" id="UP000319731">
    <property type="component" value="Unassembled WGS sequence"/>
</dbReference>
<organism evidence="11 12">
    <name type="scientific">Synchytrium microbalum</name>
    <dbReference type="NCBI Taxonomy" id="1806994"/>
    <lineage>
        <taxon>Eukaryota</taxon>
        <taxon>Fungi</taxon>
        <taxon>Fungi incertae sedis</taxon>
        <taxon>Chytridiomycota</taxon>
        <taxon>Chytridiomycota incertae sedis</taxon>
        <taxon>Chytridiomycetes</taxon>
        <taxon>Synchytriales</taxon>
        <taxon>Synchytriaceae</taxon>
        <taxon>Synchytrium</taxon>
    </lineage>
</organism>
<dbReference type="PANTHER" id="PTHR14517:SF6">
    <property type="entry name" value="RE41410P"/>
    <property type="match status" value="1"/>
</dbReference>
<evidence type="ECO:0000256" key="10">
    <source>
        <dbReference type="SAM" id="Coils"/>
    </source>
</evidence>
<gene>
    <name evidence="11" type="ORF">SmJEL517_g01472</name>
</gene>
<evidence type="ECO:0000256" key="3">
    <source>
        <dbReference type="ARBA" id="ARBA00022490"/>
    </source>
</evidence>
<dbReference type="GeneID" id="42002697"/>